<gene>
    <name evidence="2" type="primary">Acey_s0021.g418</name>
    <name evidence="2" type="ORF">Y032_0021g418</name>
</gene>
<organism evidence="2 3">
    <name type="scientific">Ancylostoma ceylanicum</name>
    <dbReference type="NCBI Taxonomy" id="53326"/>
    <lineage>
        <taxon>Eukaryota</taxon>
        <taxon>Metazoa</taxon>
        <taxon>Ecdysozoa</taxon>
        <taxon>Nematoda</taxon>
        <taxon>Chromadorea</taxon>
        <taxon>Rhabditida</taxon>
        <taxon>Rhabditina</taxon>
        <taxon>Rhabditomorpha</taxon>
        <taxon>Strongyloidea</taxon>
        <taxon>Ancylostomatidae</taxon>
        <taxon>Ancylostomatinae</taxon>
        <taxon>Ancylostoma</taxon>
    </lineage>
</organism>
<dbReference type="AlphaFoldDB" id="A0A016V186"/>
<dbReference type="PANTHER" id="PTHR21459:SF2">
    <property type="entry name" value="PROTEIN CBG08968"/>
    <property type="match status" value="1"/>
</dbReference>
<dbReference type="EMBL" id="JARK01001357">
    <property type="protein sequence ID" value="EYC20777.1"/>
    <property type="molecule type" value="Genomic_DNA"/>
</dbReference>
<reference evidence="3" key="1">
    <citation type="journal article" date="2015" name="Nat. Genet.">
        <title>The genome and transcriptome of the zoonotic hookworm Ancylostoma ceylanicum identify infection-specific gene families.</title>
        <authorList>
            <person name="Schwarz E.M."/>
            <person name="Hu Y."/>
            <person name="Antoshechkin I."/>
            <person name="Miller M.M."/>
            <person name="Sternberg P.W."/>
            <person name="Aroian R.V."/>
        </authorList>
    </citation>
    <scope>NUCLEOTIDE SEQUENCE</scope>
    <source>
        <strain evidence="3">HY135</strain>
    </source>
</reference>
<feature type="compositionally biased region" description="Polar residues" evidence="1">
    <location>
        <begin position="301"/>
        <end position="315"/>
    </location>
</feature>
<keyword evidence="3" id="KW-1185">Reference proteome</keyword>
<proteinExistence type="predicted"/>
<evidence type="ECO:0000313" key="2">
    <source>
        <dbReference type="EMBL" id="EYC20777.1"/>
    </source>
</evidence>
<dbReference type="OrthoDB" id="5857148at2759"/>
<accession>A0A016V186</accession>
<name>A0A016V186_9BILA</name>
<comment type="caution">
    <text evidence="2">The sequence shown here is derived from an EMBL/GenBank/DDBJ whole genome shotgun (WGS) entry which is preliminary data.</text>
</comment>
<feature type="region of interest" description="Disordered" evidence="1">
    <location>
        <begin position="291"/>
        <end position="315"/>
    </location>
</feature>
<evidence type="ECO:0000313" key="3">
    <source>
        <dbReference type="Proteomes" id="UP000024635"/>
    </source>
</evidence>
<protein>
    <submittedName>
        <fullName evidence="2">Uncharacterized protein</fullName>
    </submittedName>
</protein>
<evidence type="ECO:0000256" key="1">
    <source>
        <dbReference type="SAM" id="MobiDB-lite"/>
    </source>
</evidence>
<dbReference type="PANTHER" id="PTHR21459">
    <property type="entry name" value="PROTEIN CBG08968"/>
    <property type="match status" value="1"/>
</dbReference>
<dbReference type="Proteomes" id="UP000024635">
    <property type="component" value="Unassembled WGS sequence"/>
</dbReference>
<sequence length="315" mass="35244">MVRRTTGRTTNVEKDTDEMPLWASRLIESFDSYASKVERSLSQTFDRLFGCVSDLQKTQNSILDRLACIESKITALNSSPSVQQSCLYSAMVKIRADSKKIDEKLRTITWVGIDEQVDERSTCQFDREIVKEAVYTSGCEDLIREFEEGRIIIHRHPSGRPRGPGKRGRIIKVTLGNQSLRDSLLSHLRSGRQSLTQRFVHSFARRDYTMEEIALDRSLRKQAGDLNAQAGKLQYVVRDFDIVKLKTPRDLPKRPLTAYTSGTTTAQNYSFKPTPALSQLRASQVSASGSSAWVAEDAGEGSQQSGISSNCSHSA</sequence>